<dbReference type="EnsemblPlants" id="EMT27920">
    <property type="protein sequence ID" value="EMT27920"/>
    <property type="gene ID" value="F775_27649"/>
</dbReference>
<dbReference type="InterPro" id="IPR005176">
    <property type="entry name" value="PONY_dom"/>
</dbReference>
<evidence type="ECO:0000256" key="1">
    <source>
        <dbReference type="RuleBase" id="RU410713"/>
    </source>
</evidence>
<dbReference type="PANTHER" id="PTHR12281:SF31">
    <property type="entry name" value="DCN1-LIKE PROTEIN 3"/>
    <property type="match status" value="1"/>
</dbReference>
<organism evidence="2">
    <name type="scientific">Aegilops tauschii</name>
    <name type="common">Tausch's goatgrass</name>
    <name type="synonym">Aegilops squarrosa</name>
    <dbReference type="NCBI Taxonomy" id="37682"/>
    <lineage>
        <taxon>Eukaryota</taxon>
        <taxon>Viridiplantae</taxon>
        <taxon>Streptophyta</taxon>
        <taxon>Embryophyta</taxon>
        <taxon>Tracheophyta</taxon>
        <taxon>Spermatophyta</taxon>
        <taxon>Magnoliopsida</taxon>
        <taxon>Liliopsida</taxon>
        <taxon>Poales</taxon>
        <taxon>Poaceae</taxon>
        <taxon>BOP clade</taxon>
        <taxon>Pooideae</taxon>
        <taxon>Triticodae</taxon>
        <taxon>Triticeae</taxon>
        <taxon>Triticinae</taxon>
        <taxon>Aegilops</taxon>
    </lineage>
</organism>
<dbReference type="InterPro" id="IPR042460">
    <property type="entry name" value="DCN1-like_PONY"/>
</dbReference>
<dbReference type="GO" id="GO:0000151">
    <property type="term" value="C:ubiquitin ligase complex"/>
    <property type="evidence" value="ECO:0007669"/>
    <property type="project" value="TreeGrafter"/>
</dbReference>
<comment type="function">
    <text evidence="1">Neddylation of cullins play an essential role in the regulation of SCF-type complexes activity.</text>
</comment>
<dbReference type="Pfam" id="PF03556">
    <property type="entry name" value="Cullin_binding"/>
    <property type="match status" value="1"/>
</dbReference>
<dbReference type="GO" id="GO:0032182">
    <property type="term" value="F:ubiquitin-like protein binding"/>
    <property type="evidence" value="ECO:0007669"/>
    <property type="project" value="TreeGrafter"/>
</dbReference>
<reference evidence="2" key="1">
    <citation type="submission" date="2015-06" db="UniProtKB">
        <authorList>
            <consortium name="EnsemblPlants"/>
        </authorList>
    </citation>
    <scope>IDENTIFICATION</scope>
</reference>
<dbReference type="AlphaFoldDB" id="M8BSE8"/>
<dbReference type="GO" id="GO:0097602">
    <property type="term" value="F:cullin family protein binding"/>
    <property type="evidence" value="ECO:0007669"/>
    <property type="project" value="TreeGrafter"/>
</dbReference>
<dbReference type="PROSITE" id="PS51229">
    <property type="entry name" value="DCUN1"/>
    <property type="match status" value="1"/>
</dbReference>
<proteinExistence type="predicted"/>
<dbReference type="Gene3D" id="1.10.238.200">
    <property type="entry name" value="Cullin, PONY binding domain"/>
    <property type="match status" value="1"/>
</dbReference>
<accession>M8BSE8</accession>
<name>M8BSE8_AEGTA</name>
<sequence>MPSRSGLCKFKGSNRNIRISIFFIDSYLGLFLDELMSFSFLLYKDTWSPYFSLSLESDRDGIFGDIHKLMSVLEFDDVSQFNSFYDFVFFISRENGQKNITVQKALAAWRIVLVGRFRLLDRWCNFVEKYQRHNISEDAWQQLLAFSRCVNEDLEGYDPKGAWPVIIDDFVEHMHRIYRPSDCSSAMESQCSISNTFRGLNLLPGSKRKCPTQFNSSEESVELSEALRHSVQLTPSKRLKESSAPTRYGVWERDASTPFFNSTPDCREDMNLQNSRGCLQNSPRVIEDGFSKGFEGCISMKCSF</sequence>
<dbReference type="PANTHER" id="PTHR12281">
    <property type="entry name" value="RP42 RELATED"/>
    <property type="match status" value="1"/>
</dbReference>
<evidence type="ECO:0000313" key="2">
    <source>
        <dbReference type="EnsemblPlants" id="EMT27920"/>
    </source>
</evidence>
<dbReference type="GO" id="GO:0045116">
    <property type="term" value="P:protein neddylation"/>
    <property type="evidence" value="ECO:0007669"/>
    <property type="project" value="TreeGrafter"/>
</dbReference>
<dbReference type="FunFam" id="1.10.238.200:FF:000006">
    <property type="entry name" value="Defective in cullin neddylation protein"/>
    <property type="match status" value="1"/>
</dbReference>
<protein>
    <recommendedName>
        <fullName evidence="1">Defective in cullin neddylation protein</fullName>
    </recommendedName>
</protein>
<dbReference type="GO" id="GO:0031624">
    <property type="term" value="F:ubiquitin conjugating enzyme binding"/>
    <property type="evidence" value="ECO:0007669"/>
    <property type="project" value="TreeGrafter"/>
</dbReference>
<dbReference type="InterPro" id="IPR014764">
    <property type="entry name" value="DCN-prot"/>
</dbReference>